<evidence type="ECO:0000256" key="2">
    <source>
        <dbReference type="ARBA" id="ARBA00004141"/>
    </source>
</evidence>
<evidence type="ECO:0000313" key="16">
    <source>
        <dbReference type="EMBL" id="CAG9311555.1"/>
    </source>
</evidence>
<feature type="domain" description="RING-type" evidence="15">
    <location>
        <begin position="189"/>
        <end position="231"/>
    </location>
</feature>
<evidence type="ECO:0000256" key="9">
    <source>
        <dbReference type="ARBA" id="ARBA00022833"/>
    </source>
</evidence>
<dbReference type="GO" id="GO:0008270">
    <property type="term" value="F:zinc ion binding"/>
    <property type="evidence" value="ECO:0007669"/>
    <property type="project" value="UniProtKB-KW"/>
</dbReference>
<dbReference type="PANTHER" id="PTHR45977">
    <property type="entry name" value="TARGET OF ERK KINASE MPK-1"/>
    <property type="match status" value="1"/>
</dbReference>
<sequence length="236" mass="27882">MEKSPDFRIRNKSSNSRFTAQVGKNRQRVRKSQSIVSDWKSQMGSIETEKPSEVTMDSTENKDFKILLEEIRELDRKQRNHIAQVRVQIGKQKELIKNLKSENEELKQRNRRRRRINPRQLLRILQTNIMQEQYRDEEYEQMQLEMIINQSYAAEQEIYSHRHNDEIQNTLPSEEINIPIPNTNSDHLCSICISLIKTNTNSKTLEKCGHKFHPECIDGWLISNPHCPICHTSINS</sequence>
<evidence type="ECO:0000259" key="15">
    <source>
        <dbReference type="PROSITE" id="PS50089"/>
    </source>
</evidence>
<evidence type="ECO:0000256" key="14">
    <source>
        <dbReference type="SAM" id="MobiDB-lite"/>
    </source>
</evidence>
<dbReference type="EC" id="2.3.2.27" evidence="3"/>
<evidence type="ECO:0000256" key="8">
    <source>
        <dbReference type="ARBA" id="ARBA00022786"/>
    </source>
</evidence>
<feature type="region of interest" description="Disordered" evidence="14">
    <location>
        <begin position="1"/>
        <end position="33"/>
    </location>
</feature>
<evidence type="ECO:0000256" key="10">
    <source>
        <dbReference type="ARBA" id="ARBA00022989"/>
    </source>
</evidence>
<evidence type="ECO:0000256" key="7">
    <source>
        <dbReference type="ARBA" id="ARBA00022771"/>
    </source>
</evidence>
<evidence type="ECO:0000256" key="6">
    <source>
        <dbReference type="ARBA" id="ARBA00022723"/>
    </source>
</evidence>
<dbReference type="AlphaFoldDB" id="A0AAU9ICE9"/>
<dbReference type="PANTHER" id="PTHR45977:SF4">
    <property type="entry name" value="RING-TYPE DOMAIN-CONTAINING PROTEIN"/>
    <property type="match status" value="1"/>
</dbReference>
<evidence type="ECO:0000313" key="17">
    <source>
        <dbReference type="Proteomes" id="UP001162131"/>
    </source>
</evidence>
<evidence type="ECO:0000256" key="12">
    <source>
        <dbReference type="PROSITE-ProRule" id="PRU00175"/>
    </source>
</evidence>
<keyword evidence="6" id="KW-0479">Metal-binding</keyword>
<keyword evidence="9" id="KW-0862">Zinc</keyword>
<proteinExistence type="predicted"/>
<dbReference type="InterPro" id="IPR013083">
    <property type="entry name" value="Znf_RING/FYVE/PHD"/>
</dbReference>
<gene>
    <name evidence="16" type="ORF">BSTOLATCC_MIC3843</name>
</gene>
<comment type="catalytic activity">
    <reaction evidence="1">
        <text>S-ubiquitinyl-[E2 ubiquitin-conjugating enzyme]-L-cysteine + [acceptor protein]-L-lysine = [E2 ubiquitin-conjugating enzyme]-L-cysteine + N(6)-ubiquitinyl-[acceptor protein]-L-lysine.</text>
        <dbReference type="EC" id="2.3.2.27"/>
    </reaction>
</comment>
<dbReference type="Pfam" id="PF13639">
    <property type="entry name" value="zf-RING_2"/>
    <property type="match status" value="1"/>
</dbReference>
<evidence type="ECO:0000256" key="4">
    <source>
        <dbReference type="ARBA" id="ARBA00022679"/>
    </source>
</evidence>
<dbReference type="GO" id="GO:0016020">
    <property type="term" value="C:membrane"/>
    <property type="evidence" value="ECO:0007669"/>
    <property type="project" value="UniProtKB-SubCell"/>
</dbReference>
<keyword evidence="10" id="KW-1133">Transmembrane helix</keyword>
<dbReference type="PROSITE" id="PS50089">
    <property type="entry name" value="ZF_RING_2"/>
    <property type="match status" value="1"/>
</dbReference>
<reference evidence="16" key="1">
    <citation type="submission" date="2021-09" db="EMBL/GenBank/DDBJ databases">
        <authorList>
            <consortium name="AG Swart"/>
            <person name="Singh M."/>
            <person name="Singh A."/>
            <person name="Seah K."/>
            <person name="Emmerich C."/>
        </authorList>
    </citation>
    <scope>NUCLEOTIDE SEQUENCE</scope>
    <source>
        <strain evidence="16">ATCC30299</strain>
    </source>
</reference>
<keyword evidence="8" id="KW-0833">Ubl conjugation pathway</keyword>
<name>A0AAU9ICE9_9CILI</name>
<evidence type="ECO:0000256" key="11">
    <source>
        <dbReference type="ARBA" id="ARBA00023136"/>
    </source>
</evidence>
<keyword evidence="11" id="KW-0472">Membrane</keyword>
<comment type="caution">
    <text evidence="16">The sequence shown here is derived from an EMBL/GenBank/DDBJ whole genome shotgun (WGS) entry which is preliminary data.</text>
</comment>
<feature type="compositionally biased region" description="Polar residues" evidence="14">
    <location>
        <begin position="12"/>
        <end position="24"/>
    </location>
</feature>
<keyword evidence="17" id="KW-1185">Reference proteome</keyword>
<dbReference type="InterPro" id="IPR001841">
    <property type="entry name" value="Znf_RING"/>
</dbReference>
<organism evidence="16 17">
    <name type="scientific">Blepharisma stoltei</name>
    <dbReference type="NCBI Taxonomy" id="1481888"/>
    <lineage>
        <taxon>Eukaryota</taxon>
        <taxon>Sar</taxon>
        <taxon>Alveolata</taxon>
        <taxon>Ciliophora</taxon>
        <taxon>Postciliodesmatophora</taxon>
        <taxon>Heterotrichea</taxon>
        <taxon>Heterotrichida</taxon>
        <taxon>Blepharismidae</taxon>
        <taxon>Blepharisma</taxon>
    </lineage>
</organism>
<evidence type="ECO:0000256" key="13">
    <source>
        <dbReference type="SAM" id="Coils"/>
    </source>
</evidence>
<feature type="coiled-coil region" evidence="13">
    <location>
        <begin position="82"/>
        <end position="116"/>
    </location>
</feature>
<dbReference type="Gene3D" id="3.30.40.10">
    <property type="entry name" value="Zinc/RING finger domain, C3HC4 (zinc finger)"/>
    <property type="match status" value="1"/>
</dbReference>
<evidence type="ECO:0000256" key="3">
    <source>
        <dbReference type="ARBA" id="ARBA00012483"/>
    </source>
</evidence>
<dbReference type="EMBL" id="CAJZBQ010000004">
    <property type="protein sequence ID" value="CAG9311555.1"/>
    <property type="molecule type" value="Genomic_DNA"/>
</dbReference>
<accession>A0AAU9ICE9</accession>
<dbReference type="GO" id="GO:0016567">
    <property type="term" value="P:protein ubiquitination"/>
    <property type="evidence" value="ECO:0007669"/>
    <property type="project" value="TreeGrafter"/>
</dbReference>
<comment type="subcellular location">
    <subcellularLocation>
        <location evidence="2">Membrane</location>
        <topology evidence="2">Multi-pass membrane protein</topology>
    </subcellularLocation>
</comment>
<keyword evidence="13" id="KW-0175">Coiled coil</keyword>
<keyword evidence="5" id="KW-0812">Transmembrane</keyword>
<keyword evidence="4" id="KW-0808">Transferase</keyword>
<dbReference type="GO" id="GO:0061630">
    <property type="term" value="F:ubiquitin protein ligase activity"/>
    <property type="evidence" value="ECO:0007669"/>
    <property type="project" value="UniProtKB-EC"/>
</dbReference>
<dbReference type="SUPFAM" id="SSF57850">
    <property type="entry name" value="RING/U-box"/>
    <property type="match status" value="1"/>
</dbReference>
<dbReference type="GO" id="GO:0006511">
    <property type="term" value="P:ubiquitin-dependent protein catabolic process"/>
    <property type="evidence" value="ECO:0007669"/>
    <property type="project" value="TreeGrafter"/>
</dbReference>
<dbReference type="SMART" id="SM00184">
    <property type="entry name" value="RING"/>
    <property type="match status" value="1"/>
</dbReference>
<evidence type="ECO:0000256" key="5">
    <source>
        <dbReference type="ARBA" id="ARBA00022692"/>
    </source>
</evidence>
<keyword evidence="7 12" id="KW-0863">Zinc-finger</keyword>
<protein>
    <recommendedName>
        <fullName evidence="3">RING-type E3 ubiquitin transferase</fullName>
        <ecNumber evidence="3">2.3.2.27</ecNumber>
    </recommendedName>
</protein>
<evidence type="ECO:0000256" key="1">
    <source>
        <dbReference type="ARBA" id="ARBA00000900"/>
    </source>
</evidence>
<dbReference type="Proteomes" id="UP001162131">
    <property type="component" value="Unassembled WGS sequence"/>
</dbReference>